<proteinExistence type="predicted"/>
<protein>
    <submittedName>
        <fullName evidence="1">Uncharacterized protein</fullName>
    </submittedName>
</protein>
<accession>A0ABQ4YZ42</accession>
<dbReference type="Proteomes" id="UP001151760">
    <property type="component" value="Unassembled WGS sequence"/>
</dbReference>
<sequence length="272" mass="30268">MIEVHVENDLKEYVIVDVPKLERDGYTCEKVTLEYECKPLVVQLAKSSVKLHGVPVMDFCEDGLSVIATKIAMIELRADEELKDTIVVECPKNIGVGVAKNLKKPSQTSRGVPVGPKVGFKHHKEYRPVLKKATANSSGKKKKCVEPTNEVSNSNPFDVLNMVDNDIELGTNGRTLNSGNNEKAILVDEGGNPLKKVEYSGDHDSEDEVASVNNHMARSMASERFDFGTQSLLEQWRDSYGNGDYDDDPYDDMYEGQDLPKELQTICDNLDI</sequence>
<reference evidence="1" key="1">
    <citation type="journal article" date="2022" name="Int. J. Mol. Sci.">
        <title>Draft Genome of Tanacetum Coccineum: Genomic Comparison of Closely Related Tanacetum-Family Plants.</title>
        <authorList>
            <person name="Yamashiro T."/>
            <person name="Shiraishi A."/>
            <person name="Nakayama K."/>
            <person name="Satake H."/>
        </authorList>
    </citation>
    <scope>NUCLEOTIDE SEQUENCE</scope>
</reference>
<evidence type="ECO:0000313" key="2">
    <source>
        <dbReference type="Proteomes" id="UP001151760"/>
    </source>
</evidence>
<name>A0ABQ4YZ42_9ASTR</name>
<comment type="caution">
    <text evidence="1">The sequence shown here is derived from an EMBL/GenBank/DDBJ whole genome shotgun (WGS) entry which is preliminary data.</text>
</comment>
<organism evidence="1 2">
    <name type="scientific">Tanacetum coccineum</name>
    <dbReference type="NCBI Taxonomy" id="301880"/>
    <lineage>
        <taxon>Eukaryota</taxon>
        <taxon>Viridiplantae</taxon>
        <taxon>Streptophyta</taxon>
        <taxon>Embryophyta</taxon>
        <taxon>Tracheophyta</taxon>
        <taxon>Spermatophyta</taxon>
        <taxon>Magnoliopsida</taxon>
        <taxon>eudicotyledons</taxon>
        <taxon>Gunneridae</taxon>
        <taxon>Pentapetalae</taxon>
        <taxon>asterids</taxon>
        <taxon>campanulids</taxon>
        <taxon>Asterales</taxon>
        <taxon>Asteraceae</taxon>
        <taxon>Asteroideae</taxon>
        <taxon>Anthemideae</taxon>
        <taxon>Anthemidinae</taxon>
        <taxon>Tanacetum</taxon>
    </lineage>
</organism>
<gene>
    <name evidence="1" type="ORF">Tco_0748618</name>
</gene>
<dbReference type="EMBL" id="BQNB010010796">
    <property type="protein sequence ID" value="GJS82077.1"/>
    <property type="molecule type" value="Genomic_DNA"/>
</dbReference>
<keyword evidence="2" id="KW-1185">Reference proteome</keyword>
<reference evidence="1" key="2">
    <citation type="submission" date="2022-01" db="EMBL/GenBank/DDBJ databases">
        <authorList>
            <person name="Yamashiro T."/>
            <person name="Shiraishi A."/>
            <person name="Satake H."/>
            <person name="Nakayama K."/>
        </authorList>
    </citation>
    <scope>NUCLEOTIDE SEQUENCE</scope>
</reference>
<evidence type="ECO:0000313" key="1">
    <source>
        <dbReference type="EMBL" id="GJS82077.1"/>
    </source>
</evidence>